<dbReference type="Gene3D" id="3.40.720.10">
    <property type="entry name" value="Alkaline Phosphatase, subunit A"/>
    <property type="match status" value="1"/>
</dbReference>
<dbReference type="AlphaFoldDB" id="A0A517M7W0"/>
<dbReference type="PANTHER" id="PTHR42693:SF53">
    <property type="entry name" value="ENDO-4-O-SULFATASE"/>
    <property type="match status" value="1"/>
</dbReference>
<keyword evidence="2 6" id="KW-0378">Hydrolase</keyword>
<feature type="signal peptide" evidence="4">
    <location>
        <begin position="1"/>
        <end position="21"/>
    </location>
</feature>
<sequence length="434" mass="48432" precursor="true">MPTPLRTLPLLLLLLSTPLTADDRPNVLLILADDIGYEALGCYGGLDFQTPRLDAMAAEGLRFSRAYASPVCTPTRVSLHTSLYTTRHQHTIVLPVHRGTKKTVDFQAMPTFAQSIRSTGYATSVTGKWQLATLEYWPDHIRDAGFDSWCVWQIWLQGKKTLRHWNPTLNQDGRVRDDIADRFGPDVLVDYVIDQMRDAQAKEQPFLIVHNEMLPHDPIIATPEDRRLGRPAKLDHMIHYMDHLVGRLLDAVDSMGLRDNTYVLFMGDNGTHEEDFPNPRASEPGQRRHTRHTRAGNVDGGKFKLGDTGTHVPLIVWGPPSVPAGQVCDDLVDVVDLFPTFCELTGTSIPEGLSIDGHSIAAQIHGQPGPTRPWTHQGIGKEENLFDGSWRLFRQSDALKDARSLPAEPDADNQDPQAAAARDRLETIFQSLTP</sequence>
<dbReference type="GO" id="GO:0004065">
    <property type="term" value="F:arylsulfatase activity"/>
    <property type="evidence" value="ECO:0007669"/>
    <property type="project" value="UniProtKB-EC"/>
</dbReference>
<evidence type="ECO:0000256" key="1">
    <source>
        <dbReference type="ARBA" id="ARBA00008779"/>
    </source>
</evidence>
<dbReference type="RefSeq" id="WP_145348686.1">
    <property type="nucleotide sequence ID" value="NZ_CP036261.1"/>
</dbReference>
<evidence type="ECO:0000259" key="5">
    <source>
        <dbReference type="Pfam" id="PF00884"/>
    </source>
</evidence>
<dbReference type="InterPro" id="IPR000917">
    <property type="entry name" value="Sulfatase_N"/>
</dbReference>
<keyword evidence="4" id="KW-0732">Signal</keyword>
<evidence type="ECO:0000256" key="3">
    <source>
        <dbReference type="SAM" id="MobiDB-lite"/>
    </source>
</evidence>
<feature type="region of interest" description="Disordered" evidence="3">
    <location>
        <begin position="401"/>
        <end position="423"/>
    </location>
</feature>
<reference evidence="6 7" key="1">
    <citation type="submission" date="2019-02" db="EMBL/GenBank/DDBJ databases">
        <title>Deep-cultivation of Planctomycetes and their phenomic and genomic characterization uncovers novel biology.</title>
        <authorList>
            <person name="Wiegand S."/>
            <person name="Jogler M."/>
            <person name="Boedeker C."/>
            <person name="Pinto D."/>
            <person name="Vollmers J."/>
            <person name="Rivas-Marin E."/>
            <person name="Kohn T."/>
            <person name="Peeters S.H."/>
            <person name="Heuer A."/>
            <person name="Rast P."/>
            <person name="Oberbeckmann S."/>
            <person name="Bunk B."/>
            <person name="Jeske O."/>
            <person name="Meyerdierks A."/>
            <person name="Storesund J.E."/>
            <person name="Kallscheuer N."/>
            <person name="Luecker S."/>
            <person name="Lage O.M."/>
            <person name="Pohl T."/>
            <person name="Merkel B.J."/>
            <person name="Hornburger P."/>
            <person name="Mueller R.-W."/>
            <person name="Bruemmer F."/>
            <person name="Labrenz M."/>
            <person name="Spormann A.M."/>
            <person name="Op den Camp H."/>
            <person name="Overmann J."/>
            <person name="Amann R."/>
            <person name="Jetten M.S.M."/>
            <person name="Mascher T."/>
            <person name="Medema M.H."/>
            <person name="Devos D.P."/>
            <person name="Kaster A.-K."/>
            <person name="Ovreas L."/>
            <person name="Rohde M."/>
            <person name="Galperin M.Y."/>
            <person name="Jogler C."/>
        </authorList>
    </citation>
    <scope>NUCLEOTIDE SEQUENCE [LARGE SCALE GENOMIC DNA]</scope>
    <source>
        <strain evidence="6 7">EC9</strain>
    </source>
</reference>
<name>A0A517M7W0_9BACT</name>
<gene>
    <name evidence="6" type="primary">atsA_33</name>
    <name evidence="6" type="ORF">EC9_51900</name>
</gene>
<comment type="similarity">
    <text evidence="1">Belongs to the sulfatase family.</text>
</comment>
<keyword evidence="7" id="KW-1185">Reference proteome</keyword>
<dbReference type="EMBL" id="CP036261">
    <property type="protein sequence ID" value="QDS90971.1"/>
    <property type="molecule type" value="Genomic_DNA"/>
</dbReference>
<evidence type="ECO:0000256" key="2">
    <source>
        <dbReference type="ARBA" id="ARBA00022801"/>
    </source>
</evidence>
<feature type="domain" description="Sulfatase N-terminal" evidence="5">
    <location>
        <begin position="25"/>
        <end position="346"/>
    </location>
</feature>
<dbReference type="KEGG" id="ruv:EC9_51900"/>
<proteinExistence type="inferred from homology"/>
<dbReference type="Pfam" id="PF00884">
    <property type="entry name" value="Sulfatase"/>
    <property type="match status" value="1"/>
</dbReference>
<dbReference type="Proteomes" id="UP000319557">
    <property type="component" value="Chromosome"/>
</dbReference>
<dbReference type="OrthoDB" id="9783154at2"/>
<feature type="chain" id="PRO_5021728884" evidence="4">
    <location>
        <begin position="22"/>
        <end position="434"/>
    </location>
</feature>
<feature type="region of interest" description="Disordered" evidence="3">
    <location>
        <begin position="272"/>
        <end position="303"/>
    </location>
</feature>
<protein>
    <submittedName>
        <fullName evidence="6">Arylsulfatase</fullName>
        <ecNumber evidence="6">3.1.6.1</ecNumber>
    </submittedName>
</protein>
<dbReference type="SUPFAM" id="SSF53649">
    <property type="entry name" value="Alkaline phosphatase-like"/>
    <property type="match status" value="1"/>
</dbReference>
<dbReference type="InterPro" id="IPR050738">
    <property type="entry name" value="Sulfatase"/>
</dbReference>
<evidence type="ECO:0000256" key="4">
    <source>
        <dbReference type="SAM" id="SignalP"/>
    </source>
</evidence>
<evidence type="ECO:0000313" key="6">
    <source>
        <dbReference type="EMBL" id="QDS90971.1"/>
    </source>
</evidence>
<organism evidence="6 7">
    <name type="scientific">Rosistilla ulvae</name>
    <dbReference type="NCBI Taxonomy" id="1930277"/>
    <lineage>
        <taxon>Bacteria</taxon>
        <taxon>Pseudomonadati</taxon>
        <taxon>Planctomycetota</taxon>
        <taxon>Planctomycetia</taxon>
        <taxon>Pirellulales</taxon>
        <taxon>Pirellulaceae</taxon>
        <taxon>Rosistilla</taxon>
    </lineage>
</organism>
<accession>A0A517M7W0</accession>
<dbReference type="PANTHER" id="PTHR42693">
    <property type="entry name" value="ARYLSULFATASE FAMILY MEMBER"/>
    <property type="match status" value="1"/>
</dbReference>
<evidence type="ECO:0000313" key="7">
    <source>
        <dbReference type="Proteomes" id="UP000319557"/>
    </source>
</evidence>
<dbReference type="EC" id="3.1.6.1" evidence="6"/>
<dbReference type="InterPro" id="IPR017850">
    <property type="entry name" value="Alkaline_phosphatase_core_sf"/>
</dbReference>